<dbReference type="Pfam" id="PF06093">
    <property type="entry name" value="Spt4"/>
    <property type="match status" value="1"/>
</dbReference>
<feature type="binding site" evidence="2">
    <location>
        <position position="15"/>
    </location>
    <ligand>
        <name>Zn(2+)</name>
        <dbReference type="ChEBI" id="CHEBI:29105"/>
    </ligand>
</feature>
<keyword evidence="2" id="KW-0479">Metal-binding</keyword>
<dbReference type="Proteomes" id="UP000060043">
    <property type="component" value="Chromosome"/>
</dbReference>
<dbReference type="GeneID" id="78441182"/>
<evidence type="ECO:0000259" key="3">
    <source>
        <dbReference type="SMART" id="SM01389"/>
    </source>
</evidence>
<feature type="binding site" evidence="2">
    <location>
        <position position="12"/>
    </location>
    <ligand>
        <name>Zn(2+)</name>
        <dbReference type="ChEBI" id="CHEBI:29105"/>
    </ligand>
</feature>
<name>A0A0U2WZP5_9CREN</name>
<dbReference type="InterPro" id="IPR029040">
    <property type="entry name" value="RPABC4/Spt4"/>
</dbReference>
<dbReference type="AlphaFoldDB" id="A0A0U2WZP5"/>
<comment type="similarity">
    <text evidence="2">Belongs to the archaeal Spt4 family.</text>
</comment>
<dbReference type="RefSeq" id="WP_011277704.1">
    <property type="nucleotide sequence ID" value="NZ_BHWZ01000001.1"/>
</dbReference>
<dbReference type="SMART" id="SM01389">
    <property type="entry name" value="Spt4"/>
    <property type="match status" value="1"/>
</dbReference>
<reference evidence="6 7" key="1">
    <citation type="submission" date="2015-12" db="EMBL/GenBank/DDBJ databases">
        <title>A stable core within a dynamic pangenome in Sulfolobus acidocaldarius.</title>
        <authorList>
            <person name="Anderson R."/>
            <person name="Kouris A."/>
            <person name="Seward C."/>
            <person name="Campbell K."/>
            <person name="Whitaker R."/>
        </authorList>
    </citation>
    <scope>NUCLEOTIDE SEQUENCE [LARGE SCALE GENOMIC DNA]</scope>
    <source>
        <strain evidence="4 7">GG12-C01-09</strain>
        <strain evidence="5 6">NG05B_CO5_07</strain>
    </source>
</reference>
<dbReference type="EMBL" id="CP013695">
    <property type="protein sequence ID" value="ALU31618.1"/>
    <property type="molecule type" value="Genomic_DNA"/>
</dbReference>
<dbReference type="PANTHER" id="PTHR40704:SF1">
    <property type="entry name" value="TRANSCRIPTION ELONGATION FACTOR SPT4"/>
    <property type="match status" value="1"/>
</dbReference>
<sequence>MSEKKGTSFKACKNCRALVPPETSICPLCHSSSFSDEWNGMVIILNEKSEVGQMFGATTPWRYAIIVK</sequence>
<evidence type="ECO:0000256" key="2">
    <source>
        <dbReference type="HAMAP-Rule" id="MF_00949"/>
    </source>
</evidence>
<feature type="binding site" evidence="2">
    <location>
        <position position="29"/>
    </location>
    <ligand>
        <name>Zn(2+)</name>
        <dbReference type="ChEBI" id="CHEBI:29105"/>
    </ligand>
</feature>
<dbReference type="Gene3D" id="2.20.28.90">
    <property type="match status" value="1"/>
</dbReference>
<dbReference type="OMA" id="KEANICP"/>
<comment type="function">
    <text evidence="2">Stimulates transcription elongation.</text>
</comment>
<dbReference type="InterPro" id="IPR007178">
    <property type="entry name" value="Spt4_arch"/>
</dbReference>
<dbReference type="GO" id="GO:0006355">
    <property type="term" value="P:regulation of DNA-templated transcription"/>
    <property type="evidence" value="ECO:0007669"/>
    <property type="project" value="UniProtKB-UniRule"/>
</dbReference>
<keyword evidence="2" id="KW-0862">Zinc</keyword>
<evidence type="ECO:0000256" key="1">
    <source>
        <dbReference type="ARBA" id="ARBA00023163"/>
    </source>
</evidence>
<dbReference type="STRING" id="1435377.SUSAZ_03785"/>
<dbReference type="InterPro" id="IPR038589">
    <property type="entry name" value="Spt4_dom_sf"/>
</dbReference>
<dbReference type="EMBL" id="CP013694">
    <property type="protein sequence ID" value="ALU28896.1"/>
    <property type="molecule type" value="Genomic_DNA"/>
</dbReference>
<keyword evidence="2" id="KW-0805">Transcription regulation</keyword>
<feature type="binding site" evidence="2">
    <location>
        <position position="26"/>
    </location>
    <ligand>
        <name>Zn(2+)</name>
        <dbReference type="ChEBI" id="CHEBI:29105"/>
    </ligand>
</feature>
<dbReference type="PANTHER" id="PTHR40704">
    <property type="entry name" value="TRANSCRIPTION ELONGATION FACTOR SPT4"/>
    <property type="match status" value="1"/>
</dbReference>
<keyword evidence="5" id="KW-0238">DNA-binding</keyword>
<keyword evidence="1 2" id="KW-0804">Transcription</keyword>
<dbReference type="Proteomes" id="UP000065473">
    <property type="component" value="Chromosome"/>
</dbReference>
<evidence type="ECO:0000313" key="6">
    <source>
        <dbReference type="Proteomes" id="UP000060043"/>
    </source>
</evidence>
<dbReference type="GO" id="GO:0003677">
    <property type="term" value="F:DNA binding"/>
    <property type="evidence" value="ECO:0007669"/>
    <property type="project" value="UniProtKB-KW"/>
</dbReference>
<accession>A0A0U2WZP5</accession>
<dbReference type="HAMAP" id="MF_00949">
    <property type="entry name" value="Spt4_arch"/>
    <property type="match status" value="1"/>
</dbReference>
<dbReference type="SUPFAM" id="SSF63393">
    <property type="entry name" value="RNA polymerase subunits"/>
    <property type="match status" value="1"/>
</dbReference>
<dbReference type="NCBIfam" id="NF041664">
    <property type="entry name" value="RNAP_arch_Epp"/>
    <property type="match status" value="1"/>
</dbReference>
<gene>
    <name evidence="2" type="primary">spt4</name>
    <name evidence="4" type="ORF">ATY89_02235</name>
    <name evidence="5" type="ORF">ATZ20_05270</name>
</gene>
<feature type="domain" description="Spt4/RpoE2 zinc finger" evidence="3">
    <location>
        <begin position="9"/>
        <end position="68"/>
    </location>
</feature>
<dbReference type="OrthoDB" id="275101at2157"/>
<dbReference type="GO" id="GO:0008270">
    <property type="term" value="F:zinc ion binding"/>
    <property type="evidence" value="ECO:0007669"/>
    <property type="project" value="UniProtKB-UniRule"/>
</dbReference>
<dbReference type="PaxDb" id="1435377-SUSAZ_03785"/>
<protein>
    <recommendedName>
        <fullName evidence="2">Transcription elongation factor Spt4</fullName>
    </recommendedName>
</protein>
<evidence type="ECO:0000313" key="7">
    <source>
        <dbReference type="Proteomes" id="UP000065473"/>
    </source>
</evidence>
<dbReference type="InterPro" id="IPR022800">
    <property type="entry name" value="Spt4/RpoE2_Znf"/>
</dbReference>
<dbReference type="GeneID" id="14551348"/>
<comment type="subunit">
    <text evidence="2">Heterodimer composed of Spt4 and Spt5.</text>
</comment>
<proteinExistence type="inferred from homology"/>
<evidence type="ECO:0000313" key="5">
    <source>
        <dbReference type="EMBL" id="ALU31618.1"/>
    </source>
</evidence>
<organism evidence="5 6">
    <name type="scientific">Sulfolobus acidocaldarius</name>
    <dbReference type="NCBI Taxonomy" id="2285"/>
    <lineage>
        <taxon>Archaea</taxon>
        <taxon>Thermoproteota</taxon>
        <taxon>Thermoprotei</taxon>
        <taxon>Sulfolobales</taxon>
        <taxon>Sulfolobaceae</taxon>
        <taxon>Sulfolobus</taxon>
    </lineage>
</organism>
<evidence type="ECO:0000313" key="4">
    <source>
        <dbReference type="EMBL" id="ALU28896.1"/>
    </source>
</evidence>